<dbReference type="GeneID" id="24796848"/>
<feature type="domain" description="Thymidylate synthase/dCMP hydroxymethylase" evidence="3">
    <location>
        <begin position="285"/>
        <end position="415"/>
    </location>
</feature>
<dbReference type="SUPFAM" id="SSF55831">
    <property type="entry name" value="Thymidylate synthase/dCMP hydroxymethylase"/>
    <property type="match status" value="2"/>
</dbReference>
<dbReference type="EMBL" id="CP009552">
    <property type="protein sequence ID" value="AIY89306.1"/>
    <property type="molecule type" value="Genomic_DNA"/>
</dbReference>
<dbReference type="PANTHER" id="PTHR11548">
    <property type="entry name" value="THYMIDYLATE SYNTHASE 1"/>
    <property type="match status" value="1"/>
</dbReference>
<dbReference type="Gene3D" id="3.30.572.10">
    <property type="entry name" value="Thymidylate synthase/dCMP hydroxymethylase domain"/>
    <property type="match status" value="2"/>
</dbReference>
<dbReference type="eggNOG" id="arCOG03214">
    <property type="taxonomic scope" value="Archaea"/>
</dbReference>
<evidence type="ECO:0000256" key="2">
    <source>
        <dbReference type="ARBA" id="ARBA00022679"/>
    </source>
</evidence>
<evidence type="ECO:0000256" key="1">
    <source>
        <dbReference type="ARBA" id="ARBA00022603"/>
    </source>
</evidence>
<dbReference type="InterPro" id="IPR036926">
    <property type="entry name" value="Thymidate_synth/dCMP_Mease_sf"/>
</dbReference>
<dbReference type="InterPro" id="IPR023451">
    <property type="entry name" value="Thymidate_synth/dCMP_Mease_dom"/>
</dbReference>
<dbReference type="Proteomes" id="UP000030624">
    <property type="component" value="Chromosome"/>
</dbReference>
<dbReference type="GO" id="GO:0004799">
    <property type="term" value="F:thymidylate synthase activity"/>
    <property type="evidence" value="ECO:0007669"/>
    <property type="project" value="TreeGrafter"/>
</dbReference>
<dbReference type="AlphaFoldDB" id="A0A0A7GEE7"/>
<feature type="domain" description="Thymidylate synthase/dCMP hydroxymethylase" evidence="3">
    <location>
        <begin position="54"/>
        <end position="177"/>
    </location>
</feature>
<keyword evidence="2" id="KW-0808">Transferase</keyword>
<dbReference type="HOGENOM" id="CLU_643417_0_0_2"/>
<protein>
    <submittedName>
        <fullName evidence="4">Thymidylate synthase</fullName>
    </submittedName>
</protein>
<keyword evidence="1" id="KW-0489">Methyltransferase</keyword>
<dbReference type="STRING" id="565033.GACE_0249"/>
<organism evidence="4 5">
    <name type="scientific">Geoglobus acetivorans</name>
    <dbReference type="NCBI Taxonomy" id="565033"/>
    <lineage>
        <taxon>Archaea</taxon>
        <taxon>Methanobacteriati</taxon>
        <taxon>Methanobacteriota</taxon>
        <taxon>Archaeoglobi</taxon>
        <taxon>Archaeoglobales</taxon>
        <taxon>Archaeoglobaceae</taxon>
        <taxon>Geoglobus</taxon>
    </lineage>
</organism>
<evidence type="ECO:0000313" key="4">
    <source>
        <dbReference type="EMBL" id="AIY89306.1"/>
    </source>
</evidence>
<dbReference type="GO" id="GO:0006231">
    <property type="term" value="P:dTMP biosynthetic process"/>
    <property type="evidence" value="ECO:0007669"/>
    <property type="project" value="TreeGrafter"/>
</dbReference>
<evidence type="ECO:0000259" key="3">
    <source>
        <dbReference type="Pfam" id="PF00303"/>
    </source>
</evidence>
<accession>A0A0A7GEE7</accession>
<evidence type="ECO:0000313" key="5">
    <source>
        <dbReference type="Proteomes" id="UP000030624"/>
    </source>
</evidence>
<proteinExistence type="predicted"/>
<name>A0A0A7GEE7_GEOAI</name>
<dbReference type="RefSeq" id="WP_048090522.1">
    <property type="nucleotide sequence ID" value="NZ_CP009552.1"/>
</dbReference>
<dbReference type="PANTHER" id="PTHR11548:SF1">
    <property type="entry name" value="THYMIDYLATE SYNTHASE 1"/>
    <property type="match status" value="1"/>
</dbReference>
<gene>
    <name evidence="4" type="ORF">GACE_0249</name>
</gene>
<dbReference type="GO" id="GO:0005829">
    <property type="term" value="C:cytosol"/>
    <property type="evidence" value="ECO:0007669"/>
    <property type="project" value="TreeGrafter"/>
</dbReference>
<dbReference type="Pfam" id="PF00303">
    <property type="entry name" value="Thymidylat_synt"/>
    <property type="match status" value="2"/>
</dbReference>
<dbReference type="KEGG" id="gac:GACE_0249"/>
<dbReference type="GO" id="GO:0032259">
    <property type="term" value="P:methylation"/>
    <property type="evidence" value="ECO:0007669"/>
    <property type="project" value="UniProtKB-KW"/>
</dbReference>
<sequence length="426" mass="49649">MLIAKDPEKLQKMLISKIIDENRKFSSKYGTELRGKPQLVISENPASDFEPDSSGWRACGETYSERVEDCISDAIEKLKKVPYSRRVSIPVWRPKDHLCDTPPAITEISLLYADGRLHATAFFRSLDAVNYFMPNFSFVSHVLEEVSGNAGFEAGSVAMLISIPHIYERDVDRVSRRQYTEIFGFHKLGTHIVEDYLSSAWHSALENIYYNGDAKRTEWGELFEGQEESRYIHRMFIEVKNPEENQIHDKAPFTKKYGVEYAHDYVIHAGAIDREVRENILREGETYTYAERARYCEKDDVRVDQLYTVIQKLKERQSRRDCYIGISRPWDITSDEPPCLRGYQFGVNETFFGLFYMRSNDAYGAMHANMFAFNLLTRYLAEMCGFDSHRYYHFALDAHIYGEFIESVREILEPETPGYIDMIEKR</sequence>
<dbReference type="InterPro" id="IPR045097">
    <property type="entry name" value="Thymidate_synth/dCMP_Mease"/>
</dbReference>
<reference evidence="4 5" key="1">
    <citation type="journal article" date="2015" name="Appl. Environ. Microbiol.">
        <title>The Geoglobus acetivorans genome: Fe(III) reduction, acetate utilization, autotrophic growth, and degradation of aromatic compounds in a hyperthermophilic archaeon.</title>
        <authorList>
            <person name="Mardanov A.V."/>
            <person name="Slododkina G.B."/>
            <person name="Slobodkin A.I."/>
            <person name="Beletsky A.V."/>
            <person name="Gavrilov S.N."/>
            <person name="Kublanov I.V."/>
            <person name="Bonch-Osmolovskaya E.A."/>
            <person name="Skryabin K.G."/>
            <person name="Ravin N.V."/>
        </authorList>
    </citation>
    <scope>NUCLEOTIDE SEQUENCE [LARGE SCALE GENOMIC DNA]</scope>
    <source>
        <strain evidence="4 5">SBH6</strain>
    </source>
</reference>